<gene>
    <name evidence="5" type="primary">argD</name>
    <name evidence="6" type="ordered locus">Dtox_0569</name>
</gene>
<evidence type="ECO:0000313" key="7">
    <source>
        <dbReference type="Proteomes" id="UP000002217"/>
    </source>
</evidence>
<keyword evidence="2 5" id="KW-0028">Amino-acid biosynthesis</keyword>
<dbReference type="Gene3D" id="3.90.1150.10">
    <property type="entry name" value="Aspartate Aminotransferase, domain 1"/>
    <property type="match status" value="1"/>
</dbReference>
<dbReference type="eggNOG" id="COG4992">
    <property type="taxonomic scope" value="Bacteria"/>
</dbReference>
<comment type="subcellular location">
    <subcellularLocation>
        <location evidence="5">Cytoplasm</location>
    </subcellularLocation>
</comment>
<dbReference type="EC" id="2.6.1.11" evidence="5"/>
<dbReference type="InterPro" id="IPR005814">
    <property type="entry name" value="Aminotrans_3"/>
</dbReference>
<dbReference type="InterPro" id="IPR004636">
    <property type="entry name" value="AcOrn/SuccOrn_fam"/>
</dbReference>
<dbReference type="HAMAP" id="MF_01107">
    <property type="entry name" value="ArgD_aminotrans_3"/>
    <property type="match status" value="1"/>
</dbReference>
<evidence type="ECO:0000256" key="1">
    <source>
        <dbReference type="ARBA" id="ARBA00022576"/>
    </source>
</evidence>
<keyword evidence="4 5" id="KW-0663">Pyridoxal phosphate</keyword>
<protein>
    <recommendedName>
        <fullName evidence="5">Acetylornithine aminotransferase</fullName>
        <shortName evidence="5">ACOAT</shortName>
        <ecNumber evidence="5">2.6.1.11</ecNumber>
    </recommendedName>
</protein>
<dbReference type="CDD" id="cd00610">
    <property type="entry name" value="OAT_like"/>
    <property type="match status" value="1"/>
</dbReference>
<dbReference type="GO" id="GO:0006526">
    <property type="term" value="P:L-arginine biosynthetic process"/>
    <property type="evidence" value="ECO:0007669"/>
    <property type="project" value="UniProtKB-UniRule"/>
</dbReference>
<feature type="binding site" evidence="5">
    <location>
        <begin position="105"/>
        <end position="106"/>
    </location>
    <ligand>
        <name>pyridoxal 5'-phosphate</name>
        <dbReference type="ChEBI" id="CHEBI:597326"/>
    </ligand>
</feature>
<dbReference type="GO" id="GO:0005737">
    <property type="term" value="C:cytoplasm"/>
    <property type="evidence" value="ECO:0007669"/>
    <property type="project" value="UniProtKB-SubCell"/>
</dbReference>
<comment type="pathway">
    <text evidence="5">Amino-acid biosynthesis; L-arginine biosynthesis; N(2)-acetyl-L-ornithine from L-glutamate: step 4/4.</text>
</comment>
<dbReference type="SUPFAM" id="SSF53383">
    <property type="entry name" value="PLP-dependent transferases"/>
    <property type="match status" value="1"/>
</dbReference>
<accession>C8W634</accession>
<dbReference type="AlphaFoldDB" id="C8W634"/>
<dbReference type="EMBL" id="CP001720">
    <property type="protein sequence ID" value="ACV61489.1"/>
    <property type="molecule type" value="Genomic_DNA"/>
</dbReference>
<dbReference type="OrthoDB" id="9807885at2"/>
<dbReference type="PANTHER" id="PTHR11986">
    <property type="entry name" value="AMINOTRANSFERASE CLASS III"/>
    <property type="match status" value="1"/>
</dbReference>
<organism evidence="6 7">
    <name type="scientific">Desulfofarcimen acetoxidans (strain ATCC 49208 / DSM 771 / KCTC 5769 / VKM B-1644 / 5575)</name>
    <name type="common">Desulfotomaculum acetoxidans</name>
    <dbReference type="NCBI Taxonomy" id="485916"/>
    <lineage>
        <taxon>Bacteria</taxon>
        <taxon>Bacillati</taxon>
        <taxon>Bacillota</taxon>
        <taxon>Clostridia</taxon>
        <taxon>Eubacteriales</taxon>
        <taxon>Peptococcaceae</taxon>
        <taxon>Desulfofarcimen</taxon>
    </lineage>
</organism>
<evidence type="ECO:0000256" key="3">
    <source>
        <dbReference type="ARBA" id="ARBA00022679"/>
    </source>
</evidence>
<feature type="binding site" evidence="5">
    <location>
        <position position="281"/>
    </location>
    <ligand>
        <name>pyridoxal 5'-phosphate</name>
        <dbReference type="ChEBI" id="CHEBI:597326"/>
    </ligand>
</feature>
<dbReference type="Proteomes" id="UP000002217">
    <property type="component" value="Chromosome"/>
</dbReference>
<feature type="binding site" evidence="5">
    <location>
        <begin position="223"/>
        <end position="226"/>
    </location>
    <ligand>
        <name>pyridoxal 5'-phosphate</name>
        <dbReference type="ChEBI" id="CHEBI:597326"/>
    </ligand>
</feature>
<dbReference type="InterPro" id="IPR049704">
    <property type="entry name" value="Aminotrans_3_PPA_site"/>
</dbReference>
<dbReference type="NCBIfam" id="TIGR00707">
    <property type="entry name" value="argD"/>
    <property type="match status" value="1"/>
</dbReference>
<comment type="cofactor">
    <cofactor evidence="5">
        <name>pyridoxal 5'-phosphate</name>
        <dbReference type="ChEBI" id="CHEBI:597326"/>
    </cofactor>
    <text evidence="5">Binds 1 pyridoxal phosphate per subunit.</text>
</comment>
<dbReference type="GO" id="GO:0003992">
    <property type="term" value="F:N2-acetyl-L-ornithine:2-oxoglutarate 5-aminotransferase activity"/>
    <property type="evidence" value="ECO:0007669"/>
    <property type="project" value="UniProtKB-UniRule"/>
</dbReference>
<name>C8W634_DESAS</name>
<keyword evidence="1 5" id="KW-0032">Aminotransferase</keyword>
<evidence type="ECO:0000256" key="2">
    <source>
        <dbReference type="ARBA" id="ARBA00022605"/>
    </source>
</evidence>
<comment type="catalytic activity">
    <reaction evidence="5">
        <text>N(2)-acetyl-L-ornithine + 2-oxoglutarate = N-acetyl-L-glutamate 5-semialdehyde + L-glutamate</text>
        <dbReference type="Rhea" id="RHEA:18049"/>
        <dbReference type="ChEBI" id="CHEBI:16810"/>
        <dbReference type="ChEBI" id="CHEBI:29123"/>
        <dbReference type="ChEBI" id="CHEBI:29985"/>
        <dbReference type="ChEBI" id="CHEBI:57805"/>
        <dbReference type="EC" id="2.6.1.11"/>
    </reaction>
</comment>
<comment type="similarity">
    <text evidence="5">Belongs to the class-III pyridoxal-phosphate-dependent aminotransferase family. ArgD subfamily.</text>
</comment>
<evidence type="ECO:0000256" key="5">
    <source>
        <dbReference type="HAMAP-Rule" id="MF_01107"/>
    </source>
</evidence>
<evidence type="ECO:0000256" key="4">
    <source>
        <dbReference type="ARBA" id="ARBA00022898"/>
    </source>
</evidence>
<dbReference type="InterPro" id="IPR050103">
    <property type="entry name" value="Class-III_PLP-dep_AT"/>
</dbReference>
<dbReference type="PANTHER" id="PTHR11986:SF79">
    <property type="entry name" value="ACETYLORNITHINE AMINOTRANSFERASE, MITOCHONDRIAL"/>
    <property type="match status" value="1"/>
</dbReference>
<sequence>MNNQEIIEVGGKYVMNTYGRLPMALVKGEGVKVWDADGNEYLDFIAGLAVNSLGHCHPAVTEAIARQACALMHCSNIYWIEPQVKLARLLAENSDLDKVFFCNSGAEANEGAIKLARKYAKQHLGSGKYEIITALNSFHGRTLAAITATGQAKYQQGLEPLPAGFKYVPFGNIEALKEAVGPHTCAVMLEPVQGEGGVNLAAQEYWNQVQELCSEEGLLLILDEVQCGLGRTGKFLAYMHYGLKPDIVTLAKALGGGFPIGAMMAVEKVASAFQPGDHAATFGGNPLASAAALAAMNTMLNEGIILNAEKVGNYFKHKLTELAAKYPVISEVRGLGLMLGAQLTVPGADIVSYCQQKGLLINCANGNVLRFIPPLIITESDVDKVVNLLDEALGKIEKRV</sequence>
<dbReference type="KEGG" id="dae:Dtox_0569"/>
<reference evidence="6 7" key="1">
    <citation type="journal article" date="2009" name="Stand. Genomic Sci.">
        <title>Complete genome sequence of Desulfotomaculum acetoxidans type strain (5575).</title>
        <authorList>
            <person name="Spring S."/>
            <person name="Lapidus A."/>
            <person name="Schroder M."/>
            <person name="Gleim D."/>
            <person name="Sims D."/>
            <person name="Meincke L."/>
            <person name="Glavina Del Rio T."/>
            <person name="Tice H."/>
            <person name="Copeland A."/>
            <person name="Cheng J.F."/>
            <person name="Lucas S."/>
            <person name="Chen F."/>
            <person name="Nolan M."/>
            <person name="Bruce D."/>
            <person name="Goodwin L."/>
            <person name="Pitluck S."/>
            <person name="Ivanova N."/>
            <person name="Mavromatis K."/>
            <person name="Mikhailova N."/>
            <person name="Pati A."/>
            <person name="Chen A."/>
            <person name="Palaniappan K."/>
            <person name="Land M."/>
            <person name="Hauser L."/>
            <person name="Chang Y.J."/>
            <person name="Jeffries C.D."/>
            <person name="Chain P."/>
            <person name="Saunders E."/>
            <person name="Brettin T."/>
            <person name="Detter J.C."/>
            <person name="Goker M."/>
            <person name="Bristow J."/>
            <person name="Eisen J.A."/>
            <person name="Markowitz V."/>
            <person name="Hugenholtz P."/>
            <person name="Kyrpides N.C."/>
            <person name="Klenk H.P."/>
            <person name="Han C."/>
        </authorList>
    </citation>
    <scope>NUCLEOTIDE SEQUENCE [LARGE SCALE GENOMIC DNA]</scope>
    <source>
        <strain evidence="7">ATCC 49208 / DSM 771 / VKM B-1644</strain>
    </source>
</reference>
<keyword evidence="5" id="KW-0055">Arginine biosynthesis</keyword>
<dbReference type="RefSeq" id="WP_015756208.1">
    <property type="nucleotide sequence ID" value="NC_013216.1"/>
</dbReference>
<comment type="subunit">
    <text evidence="5">Homodimer.</text>
</comment>
<dbReference type="GO" id="GO:0030170">
    <property type="term" value="F:pyridoxal phosphate binding"/>
    <property type="evidence" value="ECO:0007669"/>
    <property type="project" value="InterPro"/>
</dbReference>
<dbReference type="PIRSF" id="PIRSF000521">
    <property type="entry name" value="Transaminase_4ab_Lys_Orn"/>
    <property type="match status" value="1"/>
</dbReference>
<dbReference type="UniPathway" id="UPA00068">
    <property type="reaction ID" value="UER00109"/>
</dbReference>
<keyword evidence="3 5" id="KW-0808">Transferase</keyword>
<comment type="miscellaneous">
    <text evidence="5">May also have succinyldiaminopimelate aminotransferase activity, thus carrying out the corresponding step in lysine biosynthesis.</text>
</comment>
<feature type="binding site" evidence="5">
    <location>
        <position position="138"/>
    </location>
    <ligand>
        <name>pyridoxal 5'-phosphate</name>
        <dbReference type="ChEBI" id="CHEBI:597326"/>
    </ligand>
</feature>
<comment type="caution">
    <text evidence="5">Lacks conserved residue(s) required for the propagation of feature annotation.</text>
</comment>
<dbReference type="InterPro" id="IPR015421">
    <property type="entry name" value="PyrdxlP-dep_Trfase_major"/>
</dbReference>
<evidence type="ECO:0000313" key="6">
    <source>
        <dbReference type="EMBL" id="ACV61489.1"/>
    </source>
</evidence>
<dbReference type="FunFam" id="3.40.640.10:FF:000004">
    <property type="entry name" value="Acetylornithine aminotransferase"/>
    <property type="match status" value="1"/>
</dbReference>
<dbReference type="NCBIfam" id="NF002874">
    <property type="entry name" value="PRK03244.1"/>
    <property type="match status" value="1"/>
</dbReference>
<feature type="modified residue" description="N6-(pyridoxal phosphate)lysine" evidence="5">
    <location>
        <position position="252"/>
    </location>
</feature>
<dbReference type="STRING" id="485916.Dtox_0569"/>
<dbReference type="HOGENOM" id="CLU_016922_10_1_9"/>
<dbReference type="InterPro" id="IPR015422">
    <property type="entry name" value="PyrdxlP-dep_Trfase_small"/>
</dbReference>
<dbReference type="NCBIfam" id="NF002325">
    <property type="entry name" value="PRK01278.1"/>
    <property type="match status" value="1"/>
</dbReference>
<dbReference type="GO" id="GO:0042802">
    <property type="term" value="F:identical protein binding"/>
    <property type="evidence" value="ECO:0007669"/>
    <property type="project" value="TreeGrafter"/>
</dbReference>
<dbReference type="PROSITE" id="PS00600">
    <property type="entry name" value="AA_TRANSFER_CLASS_3"/>
    <property type="match status" value="1"/>
</dbReference>
<dbReference type="InterPro" id="IPR015424">
    <property type="entry name" value="PyrdxlP-dep_Trfase"/>
</dbReference>
<feature type="binding site" evidence="5">
    <location>
        <position position="141"/>
    </location>
    <ligand>
        <name>N(2)-acetyl-L-ornithine</name>
        <dbReference type="ChEBI" id="CHEBI:57805"/>
    </ligand>
</feature>
<dbReference type="Gene3D" id="3.40.640.10">
    <property type="entry name" value="Type I PLP-dependent aspartate aminotransferase-like (Major domain)"/>
    <property type="match status" value="1"/>
</dbReference>
<keyword evidence="7" id="KW-1185">Reference proteome</keyword>
<keyword evidence="5" id="KW-0963">Cytoplasm</keyword>
<dbReference type="Pfam" id="PF00202">
    <property type="entry name" value="Aminotran_3"/>
    <property type="match status" value="1"/>
</dbReference>
<proteinExistence type="inferred from homology"/>